<reference evidence="1" key="1">
    <citation type="submission" date="2022-06" db="EMBL/GenBank/DDBJ databases">
        <title>A novel DMS-producing enzyme.</title>
        <authorList>
            <person name="Zhang Y."/>
        </authorList>
    </citation>
    <scope>NUCLEOTIDE SEQUENCE</scope>
    <source>
        <strain evidence="1">RT37</strain>
    </source>
</reference>
<dbReference type="RefSeq" id="WP_348826509.1">
    <property type="nucleotide sequence ID" value="NZ_CP098827.1"/>
</dbReference>
<dbReference type="EMBL" id="CP098827">
    <property type="protein sequence ID" value="XBO69207.1"/>
    <property type="molecule type" value="Genomic_DNA"/>
</dbReference>
<proteinExistence type="predicted"/>
<organism evidence="1">
    <name type="scientific">Halomonas sp. RT37</name>
    <dbReference type="NCBI Taxonomy" id="2950872"/>
    <lineage>
        <taxon>Bacteria</taxon>
        <taxon>Pseudomonadati</taxon>
        <taxon>Pseudomonadota</taxon>
        <taxon>Gammaproteobacteria</taxon>
        <taxon>Oceanospirillales</taxon>
        <taxon>Halomonadaceae</taxon>
        <taxon>Halomonas</taxon>
    </lineage>
</organism>
<name>A0AAU7KCP3_9GAMM</name>
<protein>
    <submittedName>
        <fullName evidence="1">Uncharacterized protein</fullName>
    </submittedName>
</protein>
<gene>
    <name evidence="1" type="ORF">NFG58_11220</name>
</gene>
<accession>A0AAU7KCP3</accession>
<evidence type="ECO:0000313" key="1">
    <source>
        <dbReference type="EMBL" id="XBO69207.1"/>
    </source>
</evidence>
<dbReference type="AlphaFoldDB" id="A0AAU7KCP3"/>
<sequence>MADIVKKLARQGISIASQVDLAWIVGTTSHCIWETGKDSPHGYIRRIATGSRARAIVNHDRVLNIEETMRRRDAK</sequence>